<evidence type="ECO:0008006" key="3">
    <source>
        <dbReference type="Google" id="ProtNLM"/>
    </source>
</evidence>
<comment type="caution">
    <text evidence="1">The sequence shown here is derived from an EMBL/GenBank/DDBJ whole genome shotgun (WGS) entry which is preliminary data.</text>
</comment>
<dbReference type="PANTHER" id="PTHR35400:SF1">
    <property type="entry name" value="SLR1083 PROTEIN"/>
    <property type="match status" value="1"/>
</dbReference>
<accession>A0ABS1CNU8</accession>
<organism evidence="1 2">
    <name type="scientific">Thiohalocapsa halophila</name>
    <dbReference type="NCBI Taxonomy" id="69359"/>
    <lineage>
        <taxon>Bacteria</taxon>
        <taxon>Pseudomonadati</taxon>
        <taxon>Pseudomonadota</taxon>
        <taxon>Gammaproteobacteria</taxon>
        <taxon>Chromatiales</taxon>
        <taxon>Chromatiaceae</taxon>
        <taxon>Thiohalocapsa</taxon>
    </lineage>
</organism>
<proteinExistence type="predicted"/>
<dbReference type="EMBL" id="NRRV01000099">
    <property type="protein sequence ID" value="MBK1633616.1"/>
    <property type="molecule type" value="Genomic_DNA"/>
</dbReference>
<protein>
    <recommendedName>
        <fullName evidence="3">Uma2 family endonuclease</fullName>
    </recommendedName>
</protein>
<sequence length="98" mass="11011">MHHRSETVADHQARREPHRWSRAEYERMAEAGVFEPSARLELIDGEILAMPPQSTRHFTAIQLAEAALSRAFGTSYHIRPQGPLAVPTAMVRVADLLP</sequence>
<evidence type="ECO:0000313" key="2">
    <source>
        <dbReference type="Proteomes" id="UP000748752"/>
    </source>
</evidence>
<gene>
    <name evidence="1" type="ORF">CKO31_23295</name>
</gene>
<dbReference type="Gene3D" id="3.90.1570.10">
    <property type="entry name" value="tt1808, chain A"/>
    <property type="match status" value="1"/>
</dbReference>
<name>A0ABS1CNU8_9GAMM</name>
<dbReference type="PANTHER" id="PTHR35400">
    <property type="entry name" value="SLR1083 PROTEIN"/>
    <property type="match status" value="1"/>
</dbReference>
<keyword evidence="2" id="KW-1185">Reference proteome</keyword>
<dbReference type="Proteomes" id="UP000748752">
    <property type="component" value="Unassembled WGS sequence"/>
</dbReference>
<reference evidence="1 2" key="1">
    <citation type="journal article" date="2020" name="Microorganisms">
        <title>Osmotic Adaptation and Compatible Solute Biosynthesis of Phototrophic Bacteria as Revealed from Genome Analyses.</title>
        <authorList>
            <person name="Imhoff J.F."/>
            <person name="Rahn T."/>
            <person name="Kunzel S."/>
            <person name="Keller A."/>
            <person name="Neulinger S.C."/>
        </authorList>
    </citation>
    <scope>NUCLEOTIDE SEQUENCE [LARGE SCALE GENOMIC DNA]</scope>
    <source>
        <strain evidence="1 2">DSM 6210</strain>
    </source>
</reference>
<dbReference type="RefSeq" id="WP_200242512.1">
    <property type="nucleotide sequence ID" value="NZ_NRRV01000099.1"/>
</dbReference>
<evidence type="ECO:0000313" key="1">
    <source>
        <dbReference type="EMBL" id="MBK1633616.1"/>
    </source>
</evidence>
<dbReference type="InterPro" id="IPR012296">
    <property type="entry name" value="Nuclease_put_TT1808"/>
</dbReference>